<reference evidence="5 7" key="1">
    <citation type="submission" date="2020-05" db="EMBL/GenBank/DDBJ databases">
        <title>Characterization of novel class B3 metallo-beta-lactamase from novel Pseudomonas species.</title>
        <authorList>
            <person name="Yamada K."/>
            <person name="Aoki K."/>
            <person name="Ishii Y."/>
        </authorList>
    </citation>
    <scope>NUCLEOTIDE SEQUENCE [LARGE SCALE GENOMIC DNA]</scope>
    <source>
        <strain evidence="5 7">TUM18999</strain>
        <strain evidence="6 8">TUM20286</strain>
    </source>
</reference>
<dbReference type="PANTHER" id="PTHR43537">
    <property type="entry name" value="TRANSCRIPTIONAL REGULATOR, GNTR FAMILY"/>
    <property type="match status" value="1"/>
</dbReference>
<proteinExistence type="predicted"/>
<dbReference type="InterPro" id="IPR036388">
    <property type="entry name" value="WH-like_DNA-bd_sf"/>
</dbReference>
<dbReference type="EMBL" id="AP023189">
    <property type="protein sequence ID" value="BCG25660.1"/>
    <property type="molecule type" value="Genomic_DNA"/>
</dbReference>
<evidence type="ECO:0000313" key="5">
    <source>
        <dbReference type="EMBL" id="BCG25660.1"/>
    </source>
</evidence>
<dbReference type="KEGG" id="ptw:TUM18999_38510"/>
<dbReference type="InterPro" id="IPR008920">
    <property type="entry name" value="TF_FadR/GntR_C"/>
</dbReference>
<evidence type="ECO:0000256" key="1">
    <source>
        <dbReference type="ARBA" id="ARBA00023015"/>
    </source>
</evidence>
<dbReference type="InterPro" id="IPR011711">
    <property type="entry name" value="GntR_C"/>
</dbReference>
<organism evidence="5 7">
    <name type="scientific">Pseudomonas tohonis</name>
    <dbReference type="NCBI Taxonomy" id="2725477"/>
    <lineage>
        <taxon>Bacteria</taxon>
        <taxon>Pseudomonadati</taxon>
        <taxon>Pseudomonadota</taxon>
        <taxon>Gammaproteobacteria</taxon>
        <taxon>Pseudomonadales</taxon>
        <taxon>Pseudomonadaceae</taxon>
        <taxon>Pseudomonas</taxon>
    </lineage>
</organism>
<dbReference type="Gene3D" id="1.10.10.10">
    <property type="entry name" value="Winged helix-like DNA-binding domain superfamily/Winged helix DNA-binding domain"/>
    <property type="match status" value="1"/>
</dbReference>
<dbReference type="SMART" id="SM00345">
    <property type="entry name" value="HTH_GNTR"/>
    <property type="match status" value="1"/>
</dbReference>
<dbReference type="CDD" id="cd07377">
    <property type="entry name" value="WHTH_GntR"/>
    <property type="match status" value="1"/>
</dbReference>
<dbReference type="GO" id="GO:0003677">
    <property type="term" value="F:DNA binding"/>
    <property type="evidence" value="ECO:0007669"/>
    <property type="project" value="UniProtKB-KW"/>
</dbReference>
<dbReference type="AlphaFoldDB" id="A0A6J4E7T2"/>
<dbReference type="PROSITE" id="PS50949">
    <property type="entry name" value="HTH_GNTR"/>
    <property type="match status" value="1"/>
</dbReference>
<evidence type="ECO:0000256" key="3">
    <source>
        <dbReference type="ARBA" id="ARBA00023163"/>
    </source>
</evidence>
<dbReference type="InterPro" id="IPR000524">
    <property type="entry name" value="Tscrpt_reg_HTH_GntR"/>
</dbReference>
<dbReference type="PANTHER" id="PTHR43537:SF51">
    <property type="entry name" value="HTH-TYPE TRANSCRIPTIONAL REGULATOR LGOR-RELATED"/>
    <property type="match status" value="1"/>
</dbReference>
<keyword evidence="2" id="KW-0238">DNA-binding</keyword>
<gene>
    <name evidence="5" type="ORF">TUM18999_38510</name>
    <name evidence="6" type="ORF">TUM20286_59090</name>
</gene>
<evidence type="ECO:0000259" key="4">
    <source>
        <dbReference type="PROSITE" id="PS50949"/>
    </source>
</evidence>
<evidence type="ECO:0000313" key="7">
    <source>
        <dbReference type="Proteomes" id="UP000509383"/>
    </source>
</evidence>
<evidence type="ECO:0000256" key="2">
    <source>
        <dbReference type="ARBA" id="ARBA00023125"/>
    </source>
</evidence>
<evidence type="ECO:0000313" key="8">
    <source>
        <dbReference type="Proteomes" id="UP001054892"/>
    </source>
</evidence>
<sequence length="232" mass="25606">MNSSSTLVGSIVQSLRESIEQGRWAVGEMLPGQRELAEQLGISRPCLREAVTVLETLGMVRSLPGKGVQVMGREAAELAITAPRDHSIEDVIQLRYALEPFIVGLVAQSIASSDLDRLRLRLMDLRDAAEDDDMDAFVEAYIGFHQLLGSLTTNPIFQSLVTQAGAALARSDALLRQRGDELQERVREHEALVQAIRRRDSLLASSLMRDHLVAEGRRMGLRLELPEGSRAL</sequence>
<dbReference type="Gene3D" id="1.20.120.530">
    <property type="entry name" value="GntR ligand-binding domain-like"/>
    <property type="match status" value="1"/>
</dbReference>
<dbReference type="GO" id="GO:0003700">
    <property type="term" value="F:DNA-binding transcription factor activity"/>
    <property type="evidence" value="ECO:0007669"/>
    <property type="project" value="InterPro"/>
</dbReference>
<dbReference type="SUPFAM" id="SSF46785">
    <property type="entry name" value="Winged helix' DNA-binding domain"/>
    <property type="match status" value="1"/>
</dbReference>
<dbReference type="InterPro" id="IPR036390">
    <property type="entry name" value="WH_DNA-bd_sf"/>
</dbReference>
<dbReference type="Proteomes" id="UP001054892">
    <property type="component" value="Unassembled WGS sequence"/>
</dbReference>
<keyword evidence="3" id="KW-0804">Transcription</keyword>
<keyword evidence="8" id="KW-1185">Reference proteome</keyword>
<dbReference type="Pfam" id="PF00392">
    <property type="entry name" value="GntR"/>
    <property type="match status" value="1"/>
</dbReference>
<dbReference type="SMART" id="SM00895">
    <property type="entry name" value="FCD"/>
    <property type="match status" value="1"/>
</dbReference>
<keyword evidence="1" id="KW-0805">Transcription regulation</keyword>
<evidence type="ECO:0000313" key="6">
    <source>
        <dbReference type="EMBL" id="GJN56157.1"/>
    </source>
</evidence>
<feature type="domain" description="HTH gntR-type" evidence="4">
    <location>
        <begin position="5"/>
        <end position="73"/>
    </location>
</feature>
<dbReference type="SUPFAM" id="SSF48008">
    <property type="entry name" value="GntR ligand-binding domain-like"/>
    <property type="match status" value="1"/>
</dbReference>
<dbReference type="Pfam" id="PF07729">
    <property type="entry name" value="FCD"/>
    <property type="match status" value="1"/>
</dbReference>
<name>A0A6J4E7T2_9PSED</name>
<dbReference type="RefSeq" id="WP_111263413.1">
    <property type="nucleotide sequence ID" value="NZ_AP023189.1"/>
</dbReference>
<dbReference type="EMBL" id="BQKM01000026">
    <property type="protein sequence ID" value="GJN56157.1"/>
    <property type="molecule type" value="Genomic_DNA"/>
</dbReference>
<protein>
    <submittedName>
        <fullName evidence="5">Transcriptional regulator</fullName>
    </submittedName>
</protein>
<accession>A0A6J4E7T2</accession>
<dbReference type="Proteomes" id="UP000509383">
    <property type="component" value="Chromosome"/>
</dbReference>
<dbReference type="PRINTS" id="PR00035">
    <property type="entry name" value="HTHGNTR"/>
</dbReference>